<protein>
    <submittedName>
        <fullName evidence="4">(apollo) hypothetical protein</fullName>
    </submittedName>
</protein>
<accession>A0A8S3XDK2</accession>
<dbReference type="InterPro" id="IPR003591">
    <property type="entry name" value="Leu-rich_rpt_typical-subtyp"/>
</dbReference>
<keyword evidence="5" id="KW-1185">Reference proteome</keyword>
<dbReference type="InterPro" id="IPR001611">
    <property type="entry name" value="Leu-rich_rpt"/>
</dbReference>
<feature type="chain" id="PRO_5035935557" evidence="3">
    <location>
        <begin position="29"/>
        <end position="411"/>
    </location>
</feature>
<organism evidence="4 5">
    <name type="scientific">Parnassius apollo</name>
    <name type="common">Apollo butterfly</name>
    <name type="synonym">Papilio apollo</name>
    <dbReference type="NCBI Taxonomy" id="110799"/>
    <lineage>
        <taxon>Eukaryota</taxon>
        <taxon>Metazoa</taxon>
        <taxon>Ecdysozoa</taxon>
        <taxon>Arthropoda</taxon>
        <taxon>Hexapoda</taxon>
        <taxon>Insecta</taxon>
        <taxon>Pterygota</taxon>
        <taxon>Neoptera</taxon>
        <taxon>Endopterygota</taxon>
        <taxon>Lepidoptera</taxon>
        <taxon>Glossata</taxon>
        <taxon>Ditrysia</taxon>
        <taxon>Papilionoidea</taxon>
        <taxon>Papilionidae</taxon>
        <taxon>Parnassiinae</taxon>
        <taxon>Parnassini</taxon>
        <taxon>Parnassius</taxon>
        <taxon>Parnassius</taxon>
    </lineage>
</organism>
<keyword evidence="2" id="KW-0677">Repeat</keyword>
<evidence type="ECO:0000256" key="1">
    <source>
        <dbReference type="ARBA" id="ARBA00022614"/>
    </source>
</evidence>
<evidence type="ECO:0000313" key="4">
    <source>
        <dbReference type="EMBL" id="CAG5014016.1"/>
    </source>
</evidence>
<dbReference type="EMBL" id="CAJQZP010001060">
    <property type="protein sequence ID" value="CAG5014016.1"/>
    <property type="molecule type" value="Genomic_DNA"/>
</dbReference>
<dbReference type="SMART" id="SM00369">
    <property type="entry name" value="LRR_TYP"/>
    <property type="match status" value="9"/>
</dbReference>
<dbReference type="InterPro" id="IPR050333">
    <property type="entry name" value="SLRP"/>
</dbReference>
<dbReference type="Pfam" id="PF13306">
    <property type="entry name" value="LRR_5"/>
    <property type="match status" value="1"/>
</dbReference>
<dbReference type="OrthoDB" id="676979at2759"/>
<dbReference type="Pfam" id="PF13855">
    <property type="entry name" value="LRR_8"/>
    <property type="match status" value="1"/>
</dbReference>
<keyword evidence="1" id="KW-0433">Leucine-rich repeat</keyword>
<comment type="caution">
    <text evidence="4">The sequence shown here is derived from an EMBL/GenBank/DDBJ whole genome shotgun (WGS) entry which is preliminary data.</text>
</comment>
<reference evidence="4" key="1">
    <citation type="submission" date="2021-04" db="EMBL/GenBank/DDBJ databases">
        <authorList>
            <person name="Tunstrom K."/>
        </authorList>
    </citation>
    <scope>NUCLEOTIDE SEQUENCE</scope>
</reference>
<dbReference type="Proteomes" id="UP000691718">
    <property type="component" value="Unassembled WGS sequence"/>
</dbReference>
<dbReference type="AlphaFoldDB" id="A0A8S3XDK2"/>
<evidence type="ECO:0000256" key="2">
    <source>
        <dbReference type="ARBA" id="ARBA00022737"/>
    </source>
</evidence>
<dbReference type="PANTHER" id="PTHR45712:SF22">
    <property type="entry name" value="INSULIN-LIKE GROWTH FACTOR-BINDING PROTEIN COMPLEX ACID LABILE SUBUNIT"/>
    <property type="match status" value="1"/>
</dbReference>
<feature type="signal peptide" evidence="3">
    <location>
        <begin position="1"/>
        <end position="28"/>
    </location>
</feature>
<dbReference type="PROSITE" id="PS51450">
    <property type="entry name" value="LRR"/>
    <property type="match status" value="3"/>
</dbReference>
<evidence type="ECO:0000256" key="3">
    <source>
        <dbReference type="SAM" id="SignalP"/>
    </source>
</evidence>
<name>A0A8S3XDK2_PARAO</name>
<dbReference type="PANTHER" id="PTHR45712">
    <property type="entry name" value="AGAP008170-PA"/>
    <property type="match status" value="1"/>
</dbReference>
<sequence length="411" mass="46190">MIKSNKDTAAMNTLWLIIVFILQSSVKAKPSCKLYGTSYRTMVCKPGDSNYVLQRGLVSDNNSTSKIILRGCRISEVDLESFENLPSLKHLDLSQNKIQQLKLGALDEALNVTHLNLSSNLLTGFPLGLFDQKPNLITLDLNGNLINSLELGIFDPLKKLRSLYLSANLLVGKDLSPFLFDESPHIRLLDFSGNDMSKSPDNLLHAFQSLETLNLSRCLLTEVPKFATTPNLKTIKNLTLSINQIHNIDNAAIFLNLHNLEKLDLAQNNLEFIHENVFSSLKKLKGIVLRSNRLKVISNNLFKNVPKLVNIDLSHNLLTYFGVDGLKGTSLKNLNLSDNRLTFLQENFCLELKNAGVTLVKFLFIPNPWHCACLNELLREVKSMNIVYNSAYFDGKRPVCVATDKFVCDRN</sequence>
<gene>
    <name evidence="4" type="ORF">PAPOLLO_LOCUS16061</name>
</gene>
<proteinExistence type="predicted"/>
<evidence type="ECO:0000313" key="5">
    <source>
        <dbReference type="Proteomes" id="UP000691718"/>
    </source>
</evidence>
<dbReference type="SMART" id="SM00365">
    <property type="entry name" value="LRR_SD22"/>
    <property type="match status" value="6"/>
</dbReference>
<dbReference type="InterPro" id="IPR026906">
    <property type="entry name" value="LRR_5"/>
</dbReference>
<keyword evidence="3" id="KW-0732">Signal</keyword>